<dbReference type="OrthoDB" id="10411502at2759"/>
<sequence length="102" mass="11351">MSSREKQARWIGSSPSSAVPATFPWLFASKLHRKLPCKSCDESGDTDDQGNPLCKKCRLSIPEATEMQRNLAKKELLTRQYQRQMAANQVDSATLVTPSAPQ</sequence>
<dbReference type="InParanoid" id="G4TGV5"/>
<dbReference type="AlphaFoldDB" id="G4TGV5"/>
<reference evidence="2 3" key="1">
    <citation type="journal article" date="2011" name="PLoS Pathog.">
        <title>Endophytic Life Strategies Decoded by Genome and Transcriptome Analyses of the Mutualistic Root Symbiont Piriformospora indica.</title>
        <authorList>
            <person name="Zuccaro A."/>
            <person name="Lahrmann U."/>
            <person name="Guldener U."/>
            <person name="Langen G."/>
            <person name="Pfiffi S."/>
            <person name="Biedenkopf D."/>
            <person name="Wong P."/>
            <person name="Samans B."/>
            <person name="Grimm C."/>
            <person name="Basiewicz M."/>
            <person name="Murat C."/>
            <person name="Martin F."/>
            <person name="Kogel K.H."/>
        </authorList>
    </citation>
    <scope>NUCLEOTIDE SEQUENCE [LARGE SCALE GENOMIC DNA]</scope>
    <source>
        <strain evidence="2 3">DSM 11827</strain>
    </source>
</reference>
<comment type="caution">
    <text evidence="2">The sequence shown here is derived from an EMBL/GenBank/DDBJ whole genome shotgun (WGS) entry which is preliminary data.</text>
</comment>
<evidence type="ECO:0000313" key="3">
    <source>
        <dbReference type="Proteomes" id="UP000007148"/>
    </source>
</evidence>
<organism evidence="2 3">
    <name type="scientific">Serendipita indica (strain DSM 11827)</name>
    <name type="common">Root endophyte fungus</name>
    <name type="synonym">Piriformospora indica</name>
    <dbReference type="NCBI Taxonomy" id="1109443"/>
    <lineage>
        <taxon>Eukaryota</taxon>
        <taxon>Fungi</taxon>
        <taxon>Dikarya</taxon>
        <taxon>Basidiomycota</taxon>
        <taxon>Agaricomycotina</taxon>
        <taxon>Agaricomycetes</taxon>
        <taxon>Sebacinales</taxon>
        <taxon>Serendipitaceae</taxon>
        <taxon>Serendipita</taxon>
    </lineage>
</organism>
<evidence type="ECO:0000256" key="1">
    <source>
        <dbReference type="SAM" id="MobiDB-lite"/>
    </source>
</evidence>
<protein>
    <submittedName>
        <fullName evidence="2">Uncharacterized protein</fullName>
    </submittedName>
</protein>
<dbReference type="Proteomes" id="UP000007148">
    <property type="component" value="Unassembled WGS sequence"/>
</dbReference>
<keyword evidence="3" id="KW-1185">Reference proteome</keyword>
<accession>G4TGV5</accession>
<name>G4TGV5_SERID</name>
<gene>
    <name evidence="2" type="ORF">PIIN_04494</name>
</gene>
<proteinExistence type="predicted"/>
<dbReference type="HOGENOM" id="CLU_2278532_0_0_1"/>
<dbReference type="EMBL" id="CAFZ01000086">
    <property type="protein sequence ID" value="CCA70557.1"/>
    <property type="molecule type" value="Genomic_DNA"/>
</dbReference>
<feature type="region of interest" description="Disordered" evidence="1">
    <location>
        <begin position="1"/>
        <end position="20"/>
    </location>
</feature>
<evidence type="ECO:0000313" key="2">
    <source>
        <dbReference type="EMBL" id="CCA70557.1"/>
    </source>
</evidence>